<evidence type="ECO:0000313" key="2">
    <source>
        <dbReference type="Proteomes" id="UP000055048"/>
    </source>
</evidence>
<gene>
    <name evidence="1" type="ORF">T05_8361</name>
</gene>
<proteinExistence type="predicted"/>
<comment type="caution">
    <text evidence="1">The sequence shown here is derived from an EMBL/GenBank/DDBJ whole genome shotgun (WGS) entry which is preliminary data.</text>
</comment>
<dbReference type="Proteomes" id="UP000055048">
    <property type="component" value="Unassembled WGS sequence"/>
</dbReference>
<accession>A0A0V0U888</accession>
<protein>
    <submittedName>
        <fullName evidence="1">Uncharacterized protein</fullName>
    </submittedName>
</protein>
<reference evidence="1 2" key="1">
    <citation type="submission" date="2015-01" db="EMBL/GenBank/DDBJ databases">
        <title>Evolution of Trichinella species and genotypes.</title>
        <authorList>
            <person name="Korhonen P.K."/>
            <person name="Edoardo P."/>
            <person name="Giuseppe L.R."/>
            <person name="Gasser R.B."/>
        </authorList>
    </citation>
    <scope>NUCLEOTIDE SEQUENCE [LARGE SCALE GENOMIC DNA]</scope>
    <source>
        <strain evidence="1">ISS417</strain>
    </source>
</reference>
<evidence type="ECO:0000313" key="1">
    <source>
        <dbReference type="EMBL" id="KRX47376.1"/>
    </source>
</evidence>
<sequence>MQQECNEQRKFICHIVSITLQESLIVITSNHFETGWENFPKPLNYVCDETANRKAGIVQAGHL</sequence>
<keyword evidence="2" id="KW-1185">Reference proteome</keyword>
<organism evidence="1 2">
    <name type="scientific">Trichinella murrelli</name>
    <dbReference type="NCBI Taxonomy" id="144512"/>
    <lineage>
        <taxon>Eukaryota</taxon>
        <taxon>Metazoa</taxon>
        <taxon>Ecdysozoa</taxon>
        <taxon>Nematoda</taxon>
        <taxon>Enoplea</taxon>
        <taxon>Dorylaimia</taxon>
        <taxon>Trichinellida</taxon>
        <taxon>Trichinellidae</taxon>
        <taxon>Trichinella</taxon>
    </lineage>
</organism>
<dbReference type="AlphaFoldDB" id="A0A0V0U888"/>
<name>A0A0V0U888_9BILA</name>
<dbReference type="EMBL" id="JYDJ01000043">
    <property type="protein sequence ID" value="KRX47376.1"/>
    <property type="molecule type" value="Genomic_DNA"/>
</dbReference>